<sequence>MVDSDFKLSSVDTGCRLCSVDMAWSHRSLLLNLWSSELSYRFESYYESSATDSISKSFGFTVLLKSLMLTLTLVGGFIILDHEDSRHGSGREGCCAVLTQGAEVKVMESIVVYLGNTEMSFKSKVGSMAGLVVVGILIFQGRSLNGVSRQEFFVISRLVCGWRILISSYPLLAQVAGSALVDMAWSQQSLLLHLWSSELLCCGISRSVYAFSVLKMKNECTHGRLDDALVHCFVPGIDQNFEGWKSAYGR</sequence>
<keyword evidence="1" id="KW-1133">Transmembrane helix</keyword>
<dbReference type="Proteomes" id="UP001153076">
    <property type="component" value="Unassembled WGS sequence"/>
</dbReference>
<feature type="transmembrane region" description="Helical" evidence="1">
    <location>
        <begin position="152"/>
        <end position="172"/>
    </location>
</feature>
<keyword evidence="1" id="KW-0812">Transmembrane</keyword>
<name>A0A9Q1QK00_9CARY</name>
<evidence type="ECO:0000256" key="1">
    <source>
        <dbReference type="SAM" id="Phobius"/>
    </source>
</evidence>
<dbReference type="EMBL" id="JAKOGI010000077">
    <property type="protein sequence ID" value="KAJ8445468.1"/>
    <property type="molecule type" value="Genomic_DNA"/>
</dbReference>
<dbReference type="AlphaFoldDB" id="A0A9Q1QK00"/>
<protein>
    <submittedName>
        <fullName evidence="2">Uncharacterized protein</fullName>
    </submittedName>
</protein>
<gene>
    <name evidence="2" type="ORF">Cgig2_031281</name>
</gene>
<feature type="transmembrane region" description="Helical" evidence="1">
    <location>
        <begin position="121"/>
        <end position="140"/>
    </location>
</feature>
<evidence type="ECO:0000313" key="3">
    <source>
        <dbReference type="Proteomes" id="UP001153076"/>
    </source>
</evidence>
<organism evidence="2 3">
    <name type="scientific">Carnegiea gigantea</name>
    <dbReference type="NCBI Taxonomy" id="171969"/>
    <lineage>
        <taxon>Eukaryota</taxon>
        <taxon>Viridiplantae</taxon>
        <taxon>Streptophyta</taxon>
        <taxon>Embryophyta</taxon>
        <taxon>Tracheophyta</taxon>
        <taxon>Spermatophyta</taxon>
        <taxon>Magnoliopsida</taxon>
        <taxon>eudicotyledons</taxon>
        <taxon>Gunneridae</taxon>
        <taxon>Pentapetalae</taxon>
        <taxon>Caryophyllales</taxon>
        <taxon>Cactineae</taxon>
        <taxon>Cactaceae</taxon>
        <taxon>Cactoideae</taxon>
        <taxon>Echinocereeae</taxon>
        <taxon>Carnegiea</taxon>
    </lineage>
</organism>
<accession>A0A9Q1QK00</accession>
<comment type="caution">
    <text evidence="2">The sequence shown here is derived from an EMBL/GenBank/DDBJ whole genome shotgun (WGS) entry which is preliminary data.</text>
</comment>
<reference evidence="2" key="1">
    <citation type="submission" date="2022-04" db="EMBL/GenBank/DDBJ databases">
        <title>Carnegiea gigantea Genome sequencing and assembly v2.</title>
        <authorList>
            <person name="Copetti D."/>
            <person name="Sanderson M.J."/>
            <person name="Burquez A."/>
            <person name="Wojciechowski M.F."/>
        </authorList>
    </citation>
    <scope>NUCLEOTIDE SEQUENCE</scope>
    <source>
        <strain evidence="2">SGP5-SGP5p</strain>
        <tissue evidence="2">Aerial part</tissue>
    </source>
</reference>
<keyword evidence="3" id="KW-1185">Reference proteome</keyword>
<feature type="transmembrane region" description="Helical" evidence="1">
    <location>
        <begin position="192"/>
        <end position="214"/>
    </location>
</feature>
<proteinExistence type="predicted"/>
<evidence type="ECO:0000313" key="2">
    <source>
        <dbReference type="EMBL" id="KAJ8445468.1"/>
    </source>
</evidence>
<keyword evidence="1" id="KW-0472">Membrane</keyword>
<feature type="transmembrane region" description="Helical" evidence="1">
    <location>
        <begin position="58"/>
        <end position="80"/>
    </location>
</feature>